<feature type="binding site" evidence="3">
    <location>
        <begin position="8"/>
        <end position="15"/>
    </location>
    <ligand>
        <name>substrate</name>
    </ligand>
</feature>
<sequence>MTKLGFIRHGSTAWNKERRAQGSANIPLDQDGIRDAESLAERIKNEEWDVIYSSDLLRAMQTAEIVARNLNVDEVFLDSRLQEVNGGQIEGTTEPERIEKWGENWRALDLGIEPREMVIKRALSFVEEVTNKHKDQNVLVVSHGSYIRHILRELVKDLKMDNHLENTSVSTVKVREGLWECELYNCTKHLGGK</sequence>
<feature type="active site" description="Proton donor/acceptor" evidence="2">
    <location>
        <position position="83"/>
    </location>
</feature>
<proteinExistence type="predicted"/>
<feature type="binding site" evidence="3">
    <location>
        <position position="58"/>
    </location>
    <ligand>
        <name>substrate</name>
    </ligand>
</feature>
<evidence type="ECO:0000313" key="4">
    <source>
        <dbReference type="EMBL" id="TYS70414.1"/>
    </source>
</evidence>
<name>A0A5D4T8I3_9BACI</name>
<dbReference type="InterPro" id="IPR029033">
    <property type="entry name" value="His_PPase_superfam"/>
</dbReference>
<dbReference type="InterPro" id="IPR013078">
    <property type="entry name" value="His_Pase_superF_clade-1"/>
</dbReference>
<reference evidence="4 5" key="1">
    <citation type="submission" date="2019-08" db="EMBL/GenBank/DDBJ databases">
        <title>Bacillus genomes from the desert of Cuatro Cienegas, Coahuila.</title>
        <authorList>
            <person name="Olmedo-Alvarez G."/>
        </authorList>
    </citation>
    <scope>NUCLEOTIDE SEQUENCE [LARGE SCALE GENOMIC DNA]</scope>
    <source>
        <strain evidence="4 5">CH28_1T</strain>
    </source>
</reference>
<accession>A0A5D4T8I3</accession>
<gene>
    <name evidence="4" type="ORF">FZC76_00515</name>
</gene>
<dbReference type="PANTHER" id="PTHR46517">
    <property type="entry name" value="FRUCTOSE-2,6-BISPHOSPHATASE TIGAR"/>
    <property type="match status" value="1"/>
</dbReference>
<dbReference type="RefSeq" id="WP_148986324.1">
    <property type="nucleotide sequence ID" value="NZ_VTEV01000001.1"/>
</dbReference>
<dbReference type="Gene3D" id="3.40.50.1240">
    <property type="entry name" value="Phosphoglycerate mutase-like"/>
    <property type="match status" value="1"/>
</dbReference>
<dbReference type="GO" id="GO:0043456">
    <property type="term" value="P:regulation of pentose-phosphate shunt"/>
    <property type="evidence" value="ECO:0007669"/>
    <property type="project" value="TreeGrafter"/>
</dbReference>
<dbReference type="Pfam" id="PF00300">
    <property type="entry name" value="His_Phos_1"/>
    <property type="match status" value="1"/>
</dbReference>
<dbReference type="CDD" id="cd07067">
    <property type="entry name" value="HP_PGM_like"/>
    <property type="match status" value="1"/>
</dbReference>
<evidence type="ECO:0000256" key="3">
    <source>
        <dbReference type="PIRSR" id="PIRSR613078-2"/>
    </source>
</evidence>
<dbReference type="SUPFAM" id="SSF53254">
    <property type="entry name" value="Phosphoglycerate mutase-like"/>
    <property type="match status" value="1"/>
</dbReference>
<dbReference type="Proteomes" id="UP000322524">
    <property type="component" value="Unassembled WGS sequence"/>
</dbReference>
<organism evidence="4 5">
    <name type="scientific">Sutcliffiella horikoshii</name>
    <dbReference type="NCBI Taxonomy" id="79883"/>
    <lineage>
        <taxon>Bacteria</taxon>
        <taxon>Bacillati</taxon>
        <taxon>Bacillota</taxon>
        <taxon>Bacilli</taxon>
        <taxon>Bacillales</taxon>
        <taxon>Bacillaceae</taxon>
        <taxon>Sutcliffiella</taxon>
    </lineage>
</organism>
<dbReference type="SMART" id="SM00855">
    <property type="entry name" value="PGAM"/>
    <property type="match status" value="1"/>
</dbReference>
<evidence type="ECO:0000313" key="5">
    <source>
        <dbReference type="Proteomes" id="UP000322524"/>
    </source>
</evidence>
<dbReference type="AlphaFoldDB" id="A0A5D4T8I3"/>
<dbReference type="STRING" id="79883.GCA_001636495_02860"/>
<dbReference type="InterPro" id="IPR051695">
    <property type="entry name" value="Phosphoglycerate_Mutase"/>
</dbReference>
<feature type="active site" description="Tele-phosphohistidine intermediate" evidence="2">
    <location>
        <position position="9"/>
    </location>
</feature>
<evidence type="ECO:0000256" key="2">
    <source>
        <dbReference type="PIRSR" id="PIRSR613078-1"/>
    </source>
</evidence>
<dbReference type="GO" id="GO:0005829">
    <property type="term" value="C:cytosol"/>
    <property type="evidence" value="ECO:0007669"/>
    <property type="project" value="TreeGrafter"/>
</dbReference>
<keyword evidence="1" id="KW-0378">Hydrolase</keyword>
<dbReference type="OrthoDB" id="9782128at2"/>
<dbReference type="PANTHER" id="PTHR46517:SF1">
    <property type="entry name" value="FRUCTOSE-2,6-BISPHOSPHATASE TIGAR"/>
    <property type="match status" value="1"/>
</dbReference>
<protein>
    <submittedName>
        <fullName evidence="4">Histidine phosphatase family protein</fullName>
    </submittedName>
</protein>
<dbReference type="GO" id="GO:0004331">
    <property type="term" value="F:fructose-2,6-bisphosphate 2-phosphatase activity"/>
    <property type="evidence" value="ECO:0007669"/>
    <property type="project" value="TreeGrafter"/>
</dbReference>
<evidence type="ECO:0000256" key="1">
    <source>
        <dbReference type="ARBA" id="ARBA00022801"/>
    </source>
</evidence>
<dbReference type="GO" id="GO:0045820">
    <property type="term" value="P:negative regulation of glycolytic process"/>
    <property type="evidence" value="ECO:0007669"/>
    <property type="project" value="TreeGrafter"/>
</dbReference>
<comment type="caution">
    <text evidence="4">The sequence shown here is derived from an EMBL/GenBank/DDBJ whole genome shotgun (WGS) entry which is preliminary data.</text>
</comment>
<dbReference type="EMBL" id="VTEV01000001">
    <property type="protein sequence ID" value="TYS70414.1"/>
    <property type="molecule type" value="Genomic_DNA"/>
</dbReference>